<organism evidence="2">
    <name type="scientific">freshwater metagenome</name>
    <dbReference type="NCBI Taxonomy" id="449393"/>
    <lineage>
        <taxon>unclassified sequences</taxon>
        <taxon>metagenomes</taxon>
        <taxon>ecological metagenomes</taxon>
    </lineage>
</organism>
<name>A0A6J6ARK1_9ZZZZ</name>
<dbReference type="AlphaFoldDB" id="A0A6J6ARK1"/>
<dbReference type="PROSITE" id="PS51819">
    <property type="entry name" value="VOC"/>
    <property type="match status" value="1"/>
</dbReference>
<dbReference type="InterPro" id="IPR051332">
    <property type="entry name" value="Fosfomycin_Res_Enzymes"/>
</dbReference>
<sequence length="123" mass="13295">MNSPVLGFSHLQLCVRDVRASVDWYCTVLGMDVMSEHGDVVALRHREARLVIVVSPGEPDVAQSPIDHLAFAVADGPTLEAWASHLRERGLDVPAVVDELGKPSLQLRDPDGNAVELVAPAPR</sequence>
<dbReference type="InterPro" id="IPR037523">
    <property type="entry name" value="VOC_core"/>
</dbReference>
<dbReference type="PANTHER" id="PTHR36113">
    <property type="entry name" value="LYASE, PUTATIVE-RELATED-RELATED"/>
    <property type="match status" value="1"/>
</dbReference>
<accession>A0A6J6ARK1</accession>
<feature type="domain" description="VOC" evidence="1">
    <location>
        <begin position="7"/>
        <end position="120"/>
    </location>
</feature>
<dbReference type="EMBL" id="CAEUNJ010000110">
    <property type="protein sequence ID" value="CAB4372792.1"/>
    <property type="molecule type" value="Genomic_DNA"/>
</dbReference>
<evidence type="ECO:0000259" key="1">
    <source>
        <dbReference type="PROSITE" id="PS51819"/>
    </source>
</evidence>
<gene>
    <name evidence="2" type="ORF">UFOPK4201_01839</name>
</gene>
<evidence type="ECO:0000313" key="2">
    <source>
        <dbReference type="EMBL" id="CAB4372792.1"/>
    </source>
</evidence>
<protein>
    <submittedName>
        <fullName evidence="2">Unannotated protein</fullName>
    </submittedName>
</protein>
<dbReference type="PANTHER" id="PTHR36113:SF3">
    <property type="entry name" value="SLL5075 PROTEIN"/>
    <property type="match status" value="1"/>
</dbReference>
<dbReference type="Gene3D" id="3.10.180.10">
    <property type="entry name" value="2,3-Dihydroxybiphenyl 1,2-Dioxygenase, domain 1"/>
    <property type="match status" value="1"/>
</dbReference>
<dbReference type="SUPFAM" id="SSF54593">
    <property type="entry name" value="Glyoxalase/Bleomycin resistance protein/Dihydroxybiphenyl dioxygenase"/>
    <property type="match status" value="1"/>
</dbReference>
<reference evidence="2" key="1">
    <citation type="submission" date="2020-05" db="EMBL/GenBank/DDBJ databases">
        <authorList>
            <person name="Chiriac C."/>
            <person name="Salcher M."/>
            <person name="Ghai R."/>
            <person name="Kavagutti S V."/>
        </authorList>
    </citation>
    <scope>NUCLEOTIDE SEQUENCE</scope>
</reference>
<proteinExistence type="predicted"/>
<dbReference type="CDD" id="cd06587">
    <property type="entry name" value="VOC"/>
    <property type="match status" value="1"/>
</dbReference>
<dbReference type="InterPro" id="IPR029068">
    <property type="entry name" value="Glyas_Bleomycin-R_OHBP_Dase"/>
</dbReference>
<dbReference type="Pfam" id="PF00903">
    <property type="entry name" value="Glyoxalase"/>
    <property type="match status" value="1"/>
</dbReference>
<dbReference type="InterPro" id="IPR004360">
    <property type="entry name" value="Glyas_Fos-R_dOase_dom"/>
</dbReference>